<dbReference type="OMA" id="WEPHASF"/>
<dbReference type="OrthoDB" id="2186770at2759"/>
<dbReference type="GO" id="GO:0032210">
    <property type="term" value="P:regulation of telomere maintenance via telomerase"/>
    <property type="evidence" value="ECO:0007669"/>
    <property type="project" value="TreeGrafter"/>
</dbReference>
<dbReference type="Gene3D" id="2.40.50.140">
    <property type="entry name" value="Nucleic acid-binding proteins"/>
    <property type="match status" value="2"/>
</dbReference>
<dbReference type="SUPFAM" id="SSF50249">
    <property type="entry name" value="Nucleic acid-binding proteins"/>
    <property type="match status" value="2"/>
</dbReference>
<feature type="region of interest" description="Disordered" evidence="9">
    <location>
        <begin position="342"/>
        <end position="394"/>
    </location>
</feature>
<feature type="compositionally biased region" description="Basic and acidic residues" evidence="9">
    <location>
        <begin position="362"/>
        <end position="385"/>
    </location>
</feature>
<dbReference type="RefSeq" id="XP_002848311.1">
    <property type="nucleotide sequence ID" value="XM_002848265.1"/>
</dbReference>
<dbReference type="Pfam" id="PF02765">
    <property type="entry name" value="POT1"/>
    <property type="match status" value="1"/>
</dbReference>
<dbReference type="GO" id="GO:0010521">
    <property type="term" value="F:telomerase inhibitor activity"/>
    <property type="evidence" value="ECO:0007669"/>
    <property type="project" value="TreeGrafter"/>
</dbReference>
<dbReference type="Pfam" id="PF16686">
    <property type="entry name" value="POT1PC"/>
    <property type="match status" value="1"/>
</dbReference>
<comment type="similarity">
    <text evidence="3">Belongs to the telombin family.</text>
</comment>
<keyword evidence="8" id="KW-0539">Nucleus</keyword>
<evidence type="ECO:0000259" key="10">
    <source>
        <dbReference type="SMART" id="SM00976"/>
    </source>
</evidence>
<keyword evidence="12" id="KW-1185">Reference proteome</keyword>
<keyword evidence="7" id="KW-0238">DNA-binding</keyword>
<evidence type="ECO:0000313" key="11">
    <source>
        <dbReference type="EMBL" id="EEQ30998.1"/>
    </source>
</evidence>
<dbReference type="GO" id="GO:0000783">
    <property type="term" value="C:nuclear telomere cap complex"/>
    <property type="evidence" value="ECO:0007669"/>
    <property type="project" value="TreeGrafter"/>
</dbReference>
<dbReference type="HOGENOM" id="CLU_016663_1_0_1"/>
<feature type="compositionally biased region" description="Low complexity" evidence="9">
    <location>
        <begin position="146"/>
        <end position="156"/>
    </location>
</feature>
<evidence type="ECO:0000256" key="8">
    <source>
        <dbReference type="ARBA" id="ARBA00023242"/>
    </source>
</evidence>
<organism evidence="11 12">
    <name type="scientific">Arthroderma otae (strain ATCC MYA-4605 / CBS 113480)</name>
    <name type="common">Microsporum canis</name>
    <dbReference type="NCBI Taxonomy" id="554155"/>
    <lineage>
        <taxon>Eukaryota</taxon>
        <taxon>Fungi</taxon>
        <taxon>Dikarya</taxon>
        <taxon>Ascomycota</taxon>
        <taxon>Pezizomycotina</taxon>
        <taxon>Eurotiomycetes</taxon>
        <taxon>Eurotiomycetidae</taxon>
        <taxon>Onygenales</taxon>
        <taxon>Arthrodermataceae</taxon>
        <taxon>Microsporum</taxon>
    </lineage>
</organism>
<keyword evidence="6" id="KW-0779">Telomere</keyword>
<dbReference type="eggNOG" id="KOG4757">
    <property type="taxonomic scope" value="Eukaryota"/>
</dbReference>
<name>C5FJY7_ARTOC</name>
<keyword evidence="5" id="KW-0158">Chromosome</keyword>
<dbReference type="PANTHER" id="PTHR14513">
    <property type="entry name" value="PROTECTION OF TELOMERES 1"/>
    <property type="match status" value="1"/>
</dbReference>
<dbReference type="Proteomes" id="UP000002035">
    <property type="component" value="Unassembled WGS sequence"/>
</dbReference>
<dbReference type="VEuPathDB" id="FungiDB:MCYG_03817"/>
<dbReference type="AlphaFoldDB" id="C5FJY7"/>
<dbReference type="CDD" id="cd04497">
    <property type="entry name" value="hPOT1_OB1_like"/>
    <property type="match status" value="1"/>
</dbReference>
<comment type="subcellular location">
    <subcellularLocation>
        <location evidence="2">Chromosome</location>
        <location evidence="2">Telomere</location>
    </subcellularLocation>
    <subcellularLocation>
        <location evidence="1">Nucleus</location>
    </subcellularLocation>
</comment>
<dbReference type="InterPro" id="IPR011564">
    <property type="entry name" value="Telomer_end-bd_POT1/Cdc13"/>
</dbReference>
<reference evidence="12" key="1">
    <citation type="journal article" date="2012" name="MBio">
        <title>Comparative genome analysis of Trichophyton rubrum and related dermatophytes reveals candidate genes involved in infection.</title>
        <authorList>
            <person name="Martinez D.A."/>
            <person name="Oliver B.G."/>
            <person name="Graeser Y."/>
            <person name="Goldberg J.M."/>
            <person name="Li W."/>
            <person name="Martinez-Rossi N.M."/>
            <person name="Monod M."/>
            <person name="Shelest E."/>
            <person name="Barton R.C."/>
            <person name="Birch E."/>
            <person name="Brakhage A.A."/>
            <person name="Chen Z."/>
            <person name="Gurr S.J."/>
            <person name="Heiman D."/>
            <person name="Heitman J."/>
            <person name="Kosti I."/>
            <person name="Rossi A."/>
            <person name="Saif S."/>
            <person name="Samalova M."/>
            <person name="Saunders C.W."/>
            <person name="Shea T."/>
            <person name="Summerbell R.C."/>
            <person name="Xu J."/>
            <person name="Young S."/>
            <person name="Zeng Q."/>
            <person name="Birren B.W."/>
            <person name="Cuomo C.A."/>
            <person name="White T.C."/>
        </authorList>
    </citation>
    <scope>NUCLEOTIDE SEQUENCE [LARGE SCALE GENOMIC DNA]</scope>
    <source>
        <strain evidence="12">ATCC MYA-4605 / CBS 113480</strain>
    </source>
</reference>
<evidence type="ECO:0000256" key="3">
    <source>
        <dbReference type="ARBA" id="ARBA00008442"/>
    </source>
</evidence>
<dbReference type="EMBL" id="DS995703">
    <property type="protein sequence ID" value="EEQ30998.1"/>
    <property type="molecule type" value="Genomic_DNA"/>
</dbReference>
<dbReference type="SMART" id="SM00976">
    <property type="entry name" value="Telo_bind"/>
    <property type="match status" value="1"/>
</dbReference>
<evidence type="ECO:0000256" key="7">
    <source>
        <dbReference type="ARBA" id="ARBA00023125"/>
    </source>
</evidence>
<dbReference type="GO" id="GO:0016233">
    <property type="term" value="P:telomere capping"/>
    <property type="evidence" value="ECO:0007669"/>
    <property type="project" value="TreeGrafter"/>
</dbReference>
<dbReference type="STRING" id="554155.C5FJY7"/>
<gene>
    <name evidence="11" type="ORF">MCYG_03817</name>
</gene>
<dbReference type="InterPro" id="IPR032042">
    <property type="entry name" value="POT1PC"/>
</dbReference>
<evidence type="ECO:0000256" key="9">
    <source>
        <dbReference type="SAM" id="MobiDB-lite"/>
    </source>
</evidence>
<dbReference type="FunFam" id="2.40.50.140:FF:000303">
    <property type="entry name" value="Protection of telomeres protein 1"/>
    <property type="match status" value="1"/>
</dbReference>
<proteinExistence type="inferred from homology"/>
<dbReference type="GeneID" id="9229635"/>
<feature type="domain" description="Telomeric single stranded DNA binding POT1/Cdc13" evidence="10">
    <location>
        <begin position="9"/>
        <end position="146"/>
    </location>
</feature>
<evidence type="ECO:0000256" key="4">
    <source>
        <dbReference type="ARBA" id="ARBA00015253"/>
    </source>
</evidence>
<dbReference type="PANTHER" id="PTHR14513:SF0">
    <property type="entry name" value="PROTECTION OF TELOMERES PROTEIN 1"/>
    <property type="match status" value="1"/>
</dbReference>
<evidence type="ECO:0000256" key="5">
    <source>
        <dbReference type="ARBA" id="ARBA00022454"/>
    </source>
</evidence>
<evidence type="ECO:0000256" key="1">
    <source>
        <dbReference type="ARBA" id="ARBA00004123"/>
    </source>
</evidence>
<protein>
    <recommendedName>
        <fullName evidence="4">Protection of telomeres protein 1</fullName>
    </recommendedName>
</protein>
<dbReference type="InterPro" id="IPR012340">
    <property type="entry name" value="NA-bd_OB-fold"/>
</dbReference>
<evidence type="ECO:0000256" key="6">
    <source>
        <dbReference type="ARBA" id="ARBA00022895"/>
    </source>
</evidence>
<dbReference type="GO" id="GO:0098505">
    <property type="term" value="F:G-rich strand telomeric DNA binding"/>
    <property type="evidence" value="ECO:0007669"/>
    <property type="project" value="TreeGrafter"/>
</dbReference>
<feature type="region of interest" description="Disordered" evidence="9">
    <location>
        <begin position="146"/>
        <end position="169"/>
    </location>
</feature>
<accession>C5FJY7</accession>
<dbReference type="InterPro" id="IPR028389">
    <property type="entry name" value="POT1"/>
</dbReference>
<evidence type="ECO:0000313" key="12">
    <source>
        <dbReference type="Proteomes" id="UP000002035"/>
    </source>
</evidence>
<sequence length="623" mass="71604">MQPPHGFDVVATAQSKSYGPVSVIAVVVDALRPAPTAGASYMCTFTVKDSDLASEPWRGLKVKYFHERQEHLPAPEEGDVILLRNIKPSIVRGARMCVSSHVDNVCWSLWRRQGRSAVYLVKNKPGTSGPTAEEKKYALWLLNSGSTQGTSRSQQSEASIPRRQHTLSHEATTGLPSRKFCLLKDAAFSSFVDITGQVVKTFMENDKFLLYVTDYTSNKNLFNYTLPTKRDDDHEYRYINAQGSRQWPGPFGTMTIQVTLWDPHASFAREKVKVDDYVSLCNVHLKMDRYSGRMEGALHTDKTYPNKVQVYVINDHDTDAHVRELVERKQAYWRKLRTELPSALGEEEDSTQKLPKERKKRSTPETKQKKEKEKRRTEKHLDQPELSRPVRTTRDELNPHIRASYTAKPCRLIRDILDPDTHTFRGPDGVEFQLPFQNVCYRSSVRVVDFFPHSLEDFSVLYNLDNAIRSPDGGDTSDDDDPDARRKWEWRFCFLVEDGGPNTPPLPRGQTRERMPLFVSGSDAEFLLRMDAVNLHNNPEMLARLREKLFLLWGDLEERKSADIDAFYAGRTDAVSAKPFICCIKEYGVKTRNREAFADSDKEWNPRSLGWERRFQMFHTTIL</sequence>
<evidence type="ECO:0000256" key="2">
    <source>
        <dbReference type="ARBA" id="ARBA00004574"/>
    </source>
</evidence>